<protein>
    <submittedName>
        <fullName evidence="1">Uncharacterized protein</fullName>
    </submittedName>
</protein>
<gene>
    <name evidence="1" type="ORF">CW686_06515</name>
</gene>
<dbReference type="RefSeq" id="WP_101144226.1">
    <property type="nucleotide sequence ID" value="NZ_PIXC01000012.1"/>
</dbReference>
<name>A0A855H360_9STAP</name>
<sequence length="248" mass="29563">MLNFFENSIPWLIAILSLIVTINDSRKKYENYFFIDIYKYKTYSEIGHIYHNSPLLGWNSLENWERYSESKGEVPIWMRPNIPLLYDDNDLPLIYIRNIGESIATNVSITVRFDSIVNLNIDEERDMIKKSDDMTLFKYRSSDRSVSFEIPNSSRQLYYYESIPKDFMIPIDIPEQFIIQLNLYKIGVISRPPILNIEIKSNNIYGRNKITNLKLIVGYIRRYTEWINGKHYDIMEFELMTDFKVKSN</sequence>
<proteinExistence type="predicted"/>
<accession>A0A855H360</accession>
<reference evidence="1 2" key="1">
    <citation type="submission" date="2017-12" db="EMBL/GenBank/DDBJ databases">
        <title>Genomics of Macrococcus caseolyticus.</title>
        <authorList>
            <person name="MacFadyen A.C."/>
            <person name="Paterson G.K."/>
        </authorList>
    </citation>
    <scope>NUCLEOTIDE SEQUENCE [LARGE SCALE GENOMIC DNA]</scope>
    <source>
        <strain evidence="1 2">5788_EF188</strain>
    </source>
</reference>
<organism evidence="1 2">
    <name type="scientific">Macrococcoides caseolyticum</name>
    <dbReference type="NCBI Taxonomy" id="69966"/>
    <lineage>
        <taxon>Bacteria</taxon>
        <taxon>Bacillati</taxon>
        <taxon>Bacillota</taxon>
        <taxon>Bacilli</taxon>
        <taxon>Bacillales</taxon>
        <taxon>Staphylococcaceae</taxon>
        <taxon>Macrococcoides</taxon>
    </lineage>
</organism>
<comment type="caution">
    <text evidence="1">The sequence shown here is derived from an EMBL/GenBank/DDBJ whole genome shotgun (WGS) entry which is preliminary data.</text>
</comment>
<dbReference type="Proteomes" id="UP000233482">
    <property type="component" value="Unassembled WGS sequence"/>
</dbReference>
<evidence type="ECO:0000313" key="1">
    <source>
        <dbReference type="EMBL" id="PKE26157.1"/>
    </source>
</evidence>
<dbReference type="AlphaFoldDB" id="A0A855H360"/>
<dbReference type="EMBL" id="PIXC01000012">
    <property type="protein sequence ID" value="PKE26157.1"/>
    <property type="molecule type" value="Genomic_DNA"/>
</dbReference>
<evidence type="ECO:0000313" key="2">
    <source>
        <dbReference type="Proteomes" id="UP000233482"/>
    </source>
</evidence>